<dbReference type="InterPro" id="IPR021352">
    <property type="entry name" value="DUF2971"/>
</dbReference>
<name>A0A0F5QAB3_9HYPH</name>
<accession>A0A0F5QAB3</accession>
<dbReference type="EMBL" id="LANJ01000016">
    <property type="protein sequence ID" value="KKC37937.1"/>
    <property type="molecule type" value="Genomic_DNA"/>
</dbReference>
<comment type="caution">
    <text evidence="1">The sequence shown here is derived from an EMBL/GenBank/DDBJ whole genome shotgun (WGS) entry which is preliminary data.</text>
</comment>
<evidence type="ECO:0000313" key="1">
    <source>
        <dbReference type="EMBL" id="KKC37937.1"/>
    </source>
</evidence>
<dbReference type="RefSeq" id="WP_046139306.1">
    <property type="nucleotide sequence ID" value="NZ_LANJ01000016.1"/>
</dbReference>
<proteinExistence type="predicted"/>
<evidence type="ECO:0008006" key="3">
    <source>
        <dbReference type="Google" id="ProtNLM"/>
    </source>
</evidence>
<dbReference type="OrthoDB" id="9795560at2"/>
<dbReference type="Pfam" id="PF11185">
    <property type="entry name" value="DUF2971"/>
    <property type="match status" value="1"/>
</dbReference>
<gene>
    <name evidence="1" type="ORF">WH87_09775</name>
</gene>
<dbReference type="Proteomes" id="UP000033411">
    <property type="component" value="Unassembled WGS sequence"/>
</dbReference>
<protein>
    <recommendedName>
        <fullName evidence="3">DUF2971 domain-containing protein</fullName>
    </recommendedName>
</protein>
<reference evidence="1 2" key="1">
    <citation type="submission" date="2015-03" db="EMBL/GenBank/DDBJ databases">
        <authorList>
            <person name="Lepp D."/>
            <person name="Hassan Y.I."/>
            <person name="Li X.-Z."/>
            <person name="Zhou T."/>
        </authorList>
    </citation>
    <scope>NUCLEOTIDE SEQUENCE [LARGE SCALE GENOMIC DNA]</scope>
    <source>
        <strain evidence="1 2">E84</strain>
    </source>
</reference>
<organism evidence="1 2">
    <name type="scientific">Devosia epidermidihirudinis</name>
    <dbReference type="NCBI Taxonomy" id="1293439"/>
    <lineage>
        <taxon>Bacteria</taxon>
        <taxon>Pseudomonadati</taxon>
        <taxon>Pseudomonadota</taxon>
        <taxon>Alphaproteobacteria</taxon>
        <taxon>Hyphomicrobiales</taxon>
        <taxon>Devosiaceae</taxon>
        <taxon>Devosia</taxon>
    </lineage>
</organism>
<keyword evidence="2" id="KW-1185">Reference proteome</keyword>
<dbReference type="PATRIC" id="fig|1293439.3.peg.1533"/>
<evidence type="ECO:0000313" key="2">
    <source>
        <dbReference type="Proteomes" id="UP000033411"/>
    </source>
</evidence>
<sequence length="324" mass="36983">MDDHEIFERLVAIFMPQAALLREELNEKGQLLAHYTTAENALRILKGQQIWLRNVRFMNDFSEVQHGLGMLRRFFAPNEPDIGRADFISALNAIQPNLVEQVINKFNGIIGHIENQTYITCLSMHHQHENEIGRLSMWRGYGRGAAPVALVIRTHTMARFTDALGVFSTPVIYQDRNTFFEVMRTLPARVRANEEFLREVDINWLSHMLFQTLIAYSISQKHRGFAEEQEWRMLHILGHHNIGVLEQDVESVSGSPQNVLKLKLENPKEIPDIGISVPELLERIIVGPCEFPDGIAEGFVKVLEKLGVKDAADRVTISDTPLRT</sequence>
<dbReference type="AlphaFoldDB" id="A0A0F5QAB3"/>